<dbReference type="CDD" id="cd00092">
    <property type="entry name" value="HTH_CRP"/>
    <property type="match status" value="1"/>
</dbReference>
<name>A0A951PJH1_9CYAN</name>
<dbReference type="SUPFAM" id="SSF51206">
    <property type="entry name" value="cAMP-binding domain-like"/>
    <property type="match status" value="1"/>
</dbReference>
<evidence type="ECO:0000313" key="5">
    <source>
        <dbReference type="EMBL" id="MBW4544097.1"/>
    </source>
</evidence>
<evidence type="ECO:0000256" key="3">
    <source>
        <dbReference type="ARBA" id="ARBA00023163"/>
    </source>
</evidence>
<keyword evidence="1" id="KW-0805">Transcription regulation</keyword>
<keyword evidence="2" id="KW-0238">DNA-binding</keyword>
<dbReference type="InterPro" id="IPR036388">
    <property type="entry name" value="WH-like_DNA-bd_sf"/>
</dbReference>
<reference evidence="5" key="2">
    <citation type="journal article" date="2022" name="Microbiol. Resour. Announc.">
        <title>Metagenome Sequencing to Explore Phylogenomics of Terrestrial Cyanobacteria.</title>
        <authorList>
            <person name="Ward R.D."/>
            <person name="Stajich J.E."/>
            <person name="Johansen J.R."/>
            <person name="Huntemann M."/>
            <person name="Clum A."/>
            <person name="Foster B."/>
            <person name="Foster B."/>
            <person name="Roux S."/>
            <person name="Palaniappan K."/>
            <person name="Varghese N."/>
            <person name="Mukherjee S."/>
            <person name="Reddy T.B.K."/>
            <person name="Daum C."/>
            <person name="Copeland A."/>
            <person name="Chen I.A."/>
            <person name="Ivanova N.N."/>
            <person name="Kyrpides N.C."/>
            <person name="Shapiro N."/>
            <person name="Eloe-Fadrosh E.A."/>
            <person name="Pietrasiak N."/>
        </authorList>
    </citation>
    <scope>NUCLEOTIDE SEQUENCE</scope>
    <source>
        <strain evidence="5">CPER-KK1</strain>
    </source>
</reference>
<dbReference type="Proteomes" id="UP000753908">
    <property type="component" value="Unassembled WGS sequence"/>
</dbReference>
<evidence type="ECO:0000256" key="1">
    <source>
        <dbReference type="ARBA" id="ARBA00023015"/>
    </source>
</evidence>
<accession>A0A951PJH1</accession>
<dbReference type="SUPFAM" id="SSF46785">
    <property type="entry name" value="Winged helix' DNA-binding domain"/>
    <property type="match status" value="1"/>
</dbReference>
<proteinExistence type="predicted"/>
<dbReference type="InterPro" id="IPR012318">
    <property type="entry name" value="HTH_CRP"/>
</dbReference>
<dbReference type="PROSITE" id="PS51063">
    <property type="entry name" value="HTH_CRP_2"/>
    <property type="match status" value="1"/>
</dbReference>
<evidence type="ECO:0000256" key="2">
    <source>
        <dbReference type="ARBA" id="ARBA00023125"/>
    </source>
</evidence>
<dbReference type="InterPro" id="IPR036390">
    <property type="entry name" value="WH_DNA-bd_sf"/>
</dbReference>
<dbReference type="SMART" id="SM00419">
    <property type="entry name" value="HTH_CRP"/>
    <property type="match status" value="1"/>
</dbReference>
<comment type="caution">
    <text evidence="5">The sequence shown here is derived from an EMBL/GenBank/DDBJ whole genome shotgun (WGS) entry which is preliminary data.</text>
</comment>
<feature type="domain" description="HTH crp-type" evidence="4">
    <location>
        <begin position="115"/>
        <end position="189"/>
    </location>
</feature>
<keyword evidence="3" id="KW-0804">Transcription</keyword>
<dbReference type="Gene3D" id="1.10.10.10">
    <property type="entry name" value="Winged helix-like DNA-binding domain superfamily/Winged helix DNA-binding domain"/>
    <property type="match status" value="1"/>
</dbReference>
<protein>
    <submittedName>
        <fullName evidence="5">Crp/Fnr family transcriptional regulator</fullName>
    </submittedName>
</protein>
<gene>
    <name evidence="5" type="ORF">KME25_06600</name>
</gene>
<reference evidence="5" key="1">
    <citation type="submission" date="2021-05" db="EMBL/GenBank/DDBJ databases">
        <authorList>
            <person name="Pietrasiak N."/>
            <person name="Ward R."/>
            <person name="Stajich J.E."/>
            <person name="Kurbessoian T."/>
        </authorList>
    </citation>
    <scope>NUCLEOTIDE SEQUENCE</scope>
    <source>
        <strain evidence="5">CPER-KK1</strain>
    </source>
</reference>
<dbReference type="Pfam" id="PF13545">
    <property type="entry name" value="HTH_Crp_2"/>
    <property type="match status" value="1"/>
</dbReference>
<organism evidence="5 6">
    <name type="scientific">Symplocastrum torsivum CPER-KK1</name>
    <dbReference type="NCBI Taxonomy" id="450513"/>
    <lineage>
        <taxon>Bacteria</taxon>
        <taxon>Bacillati</taxon>
        <taxon>Cyanobacteriota</taxon>
        <taxon>Cyanophyceae</taxon>
        <taxon>Oscillatoriophycideae</taxon>
        <taxon>Oscillatoriales</taxon>
        <taxon>Microcoleaceae</taxon>
        <taxon>Symplocastrum</taxon>
    </lineage>
</organism>
<dbReference type="Gene3D" id="2.60.120.10">
    <property type="entry name" value="Jelly Rolls"/>
    <property type="match status" value="1"/>
</dbReference>
<dbReference type="InterPro" id="IPR014710">
    <property type="entry name" value="RmlC-like_jellyroll"/>
</dbReference>
<evidence type="ECO:0000259" key="4">
    <source>
        <dbReference type="PROSITE" id="PS51063"/>
    </source>
</evidence>
<dbReference type="EMBL" id="JAHHIF010000006">
    <property type="protein sequence ID" value="MBW4544097.1"/>
    <property type="molecule type" value="Genomic_DNA"/>
</dbReference>
<dbReference type="InterPro" id="IPR018490">
    <property type="entry name" value="cNMP-bd_dom_sf"/>
</dbReference>
<dbReference type="PRINTS" id="PR00034">
    <property type="entry name" value="HTHCRP"/>
</dbReference>
<dbReference type="GO" id="GO:0006355">
    <property type="term" value="P:regulation of DNA-templated transcription"/>
    <property type="evidence" value="ECO:0007669"/>
    <property type="project" value="InterPro"/>
</dbReference>
<sequence>MTAYRYLSTGTIEIKHSQFPRRSLLPLGRDYLWQIESGVVRTSTWLEDGTNVTLGLWGAGDVVSRVLSKADPYQIECLTAVEATLLPVDRWYQVNDALIKHIQQFQEFLEILHCRSVETSLLRLLIWLANKFGQEVERGQRIELRLTHQELSEIIGTTRVTVTRLLKDFENQGIIERLPRKFIVLHDKSPFWHYEI</sequence>
<dbReference type="GO" id="GO:0003677">
    <property type="term" value="F:DNA binding"/>
    <property type="evidence" value="ECO:0007669"/>
    <property type="project" value="UniProtKB-KW"/>
</dbReference>
<dbReference type="AlphaFoldDB" id="A0A951PJH1"/>
<evidence type="ECO:0000313" key="6">
    <source>
        <dbReference type="Proteomes" id="UP000753908"/>
    </source>
</evidence>